<name>A0AAX2A7A2_9BACT</name>
<dbReference type="InterPro" id="IPR002767">
    <property type="entry name" value="Thiamine_BP"/>
</dbReference>
<feature type="domain" description="Thiamine-binding protein" evidence="2">
    <location>
        <begin position="7"/>
        <end position="96"/>
    </location>
</feature>
<dbReference type="NCBIfam" id="TIGR00106">
    <property type="entry name" value="MTH1187 family thiamine-binding protein"/>
    <property type="match status" value="1"/>
</dbReference>
<dbReference type="RefSeq" id="WP_114839791.1">
    <property type="nucleotide sequence ID" value="NZ_CP031217.1"/>
</dbReference>
<dbReference type="EMBL" id="PDKM01000007">
    <property type="protein sequence ID" value="RXK09208.1"/>
    <property type="molecule type" value="Genomic_DNA"/>
</dbReference>
<evidence type="ECO:0000313" key="4">
    <source>
        <dbReference type="EMBL" id="RXK09208.1"/>
    </source>
</evidence>
<evidence type="ECO:0000313" key="5">
    <source>
        <dbReference type="Proteomes" id="UP000253850"/>
    </source>
</evidence>
<evidence type="ECO:0000259" key="2">
    <source>
        <dbReference type="Pfam" id="PF01910"/>
    </source>
</evidence>
<dbReference type="PANTHER" id="PTHR33777:SF1">
    <property type="entry name" value="UPF0045 PROTEIN ECM15"/>
    <property type="match status" value="1"/>
</dbReference>
<dbReference type="InterPro" id="IPR029756">
    <property type="entry name" value="MTH1187/YkoF-like"/>
</dbReference>
<dbReference type="Gene3D" id="3.30.70.930">
    <property type="match status" value="1"/>
</dbReference>
<dbReference type="Proteomes" id="UP000253850">
    <property type="component" value="Chromosome"/>
</dbReference>
<sequence>MSVLLNMAMFPTDQTESKSEYVAEVIKVIRDSGFSYQLTSMATIIETEKISEALNIVQKCYEKLEELGCNRVYSTLTFDIRKGKENRLKTKIESVEKKIGEVSK</sequence>
<evidence type="ECO:0000256" key="1">
    <source>
        <dbReference type="ARBA" id="ARBA00010272"/>
    </source>
</evidence>
<proteinExistence type="inferred from homology"/>
<dbReference type="EMBL" id="CP031217">
    <property type="protein sequence ID" value="AXH12983.1"/>
    <property type="molecule type" value="Genomic_DNA"/>
</dbReference>
<evidence type="ECO:0000313" key="3">
    <source>
        <dbReference type="EMBL" id="AXH12983.1"/>
    </source>
</evidence>
<reference evidence="3 5" key="2">
    <citation type="submission" date="2018-07" db="EMBL/GenBank/DDBJ databases">
        <title>Complete genome of the Arcobacter bivalviorum type strain LMG 26154.</title>
        <authorList>
            <person name="Miller W.G."/>
            <person name="Yee E."/>
            <person name="Bono J.L."/>
        </authorList>
    </citation>
    <scope>NUCLEOTIDE SEQUENCE [LARGE SCALE GENOMIC DNA]</scope>
    <source>
        <strain evidence="3 5">LMG 26154</strain>
    </source>
</reference>
<accession>A0AAX2A7A2</accession>
<dbReference type="SUPFAM" id="SSF89957">
    <property type="entry name" value="MTH1187/YkoF-like"/>
    <property type="match status" value="1"/>
</dbReference>
<reference evidence="4 6" key="1">
    <citation type="submission" date="2017-10" db="EMBL/GenBank/DDBJ databases">
        <title>Genomics of the genus Arcobacter.</title>
        <authorList>
            <person name="Perez-Cataluna A."/>
            <person name="Figueras M.J."/>
        </authorList>
    </citation>
    <scope>NUCLEOTIDE SEQUENCE [LARGE SCALE GENOMIC DNA]</scope>
    <source>
        <strain evidence="4 6">CECT 7835</strain>
    </source>
</reference>
<dbReference type="PANTHER" id="PTHR33777">
    <property type="entry name" value="UPF0045 PROTEIN ECM15"/>
    <property type="match status" value="1"/>
</dbReference>
<comment type="similarity">
    <text evidence="1">Belongs to the UPF0045 family.</text>
</comment>
<dbReference type="AlphaFoldDB" id="A0AAX2A7A2"/>
<dbReference type="Pfam" id="PF01910">
    <property type="entry name" value="Thiamine_BP"/>
    <property type="match status" value="1"/>
</dbReference>
<organism evidence="4 6">
    <name type="scientific">Halarcobacter bivalviorum</name>
    <dbReference type="NCBI Taxonomy" id="663364"/>
    <lineage>
        <taxon>Bacteria</taxon>
        <taxon>Pseudomonadati</taxon>
        <taxon>Campylobacterota</taxon>
        <taxon>Epsilonproteobacteria</taxon>
        <taxon>Campylobacterales</taxon>
        <taxon>Arcobacteraceae</taxon>
        <taxon>Halarcobacter</taxon>
    </lineage>
</organism>
<keyword evidence="6" id="KW-1185">Reference proteome</keyword>
<evidence type="ECO:0000313" key="6">
    <source>
        <dbReference type="Proteomes" id="UP000289193"/>
    </source>
</evidence>
<dbReference type="Proteomes" id="UP000289193">
    <property type="component" value="Unassembled WGS sequence"/>
</dbReference>
<protein>
    <submittedName>
        <fullName evidence="3">Thiamine binding protein</fullName>
    </submittedName>
</protein>
<dbReference type="GO" id="GO:0005829">
    <property type="term" value="C:cytosol"/>
    <property type="evidence" value="ECO:0007669"/>
    <property type="project" value="TreeGrafter"/>
</dbReference>
<dbReference type="KEGG" id="hbv:ABIV_2006"/>
<gene>
    <name evidence="3" type="ORF">ABIV_2006</name>
    <name evidence="4" type="ORF">CRV05_11545</name>
</gene>
<dbReference type="InterPro" id="IPR051614">
    <property type="entry name" value="UPF0045_domain"/>
</dbReference>